<protein>
    <submittedName>
        <fullName evidence="1">Uncharacterized protein</fullName>
    </submittedName>
</protein>
<gene>
    <name evidence="3" type="ORF">UFOVP1204_17</name>
    <name evidence="1" type="ORF">UFOVP473_10</name>
    <name evidence="2" type="ORF">UFOVP983_10</name>
</gene>
<sequence length="335" mass="37792">MTVSGTISTTVYNTGRVIDTAFRRCRVPSQEITGEMIQIAKDNLYLILSSLPQIGMQLWAVDKLVVAFEIGKAQYTLPVGTVDLADKDACTLRQTDYYSGTDATYQGGIKRDFGAGKTQCITTAGVVFATGGTYALVFQFTNDGVTYTTNATVPEATYEADQLYWFDLDPTQQARYFVVKDATSTAMDIDSFYTTGNPRETPMSRQSQYDYLAQPNKTMQGRPIQIWFNRQREAPVIYVWPTPNASYSTNQMVVSRKRQIMDVGTLAETLDIPQRWYNSIISSLAYNLSCECPIVKPEMMPALKMRRDEELSLAQFEERDDSPIKMYPAIRGYTR</sequence>
<dbReference type="EMBL" id="LR797150">
    <property type="protein sequence ID" value="CAB4189635.1"/>
    <property type="molecule type" value="Genomic_DNA"/>
</dbReference>
<organism evidence="1">
    <name type="scientific">uncultured Caudovirales phage</name>
    <dbReference type="NCBI Taxonomy" id="2100421"/>
    <lineage>
        <taxon>Viruses</taxon>
        <taxon>Duplodnaviria</taxon>
        <taxon>Heunggongvirae</taxon>
        <taxon>Uroviricota</taxon>
        <taxon>Caudoviricetes</taxon>
        <taxon>Peduoviridae</taxon>
        <taxon>Maltschvirus</taxon>
        <taxon>Maltschvirus maltsch</taxon>
    </lineage>
</organism>
<accession>A0A6J5MFU4</accession>
<reference evidence="1" key="1">
    <citation type="submission" date="2020-04" db="EMBL/GenBank/DDBJ databases">
        <authorList>
            <person name="Chiriac C."/>
            <person name="Salcher M."/>
            <person name="Ghai R."/>
            <person name="Kavagutti S V."/>
        </authorList>
    </citation>
    <scope>NUCLEOTIDE SEQUENCE</scope>
</reference>
<name>A0A6J5MFU4_9CAUD</name>
<evidence type="ECO:0000313" key="1">
    <source>
        <dbReference type="EMBL" id="CAB4145518.1"/>
    </source>
</evidence>
<dbReference type="EMBL" id="LR796459">
    <property type="protein sequence ID" value="CAB4145518.1"/>
    <property type="molecule type" value="Genomic_DNA"/>
</dbReference>
<evidence type="ECO:0000313" key="3">
    <source>
        <dbReference type="EMBL" id="CAB4189635.1"/>
    </source>
</evidence>
<proteinExistence type="predicted"/>
<evidence type="ECO:0000313" key="2">
    <source>
        <dbReference type="EMBL" id="CAB4176236.1"/>
    </source>
</evidence>
<dbReference type="EMBL" id="LR796939">
    <property type="protein sequence ID" value="CAB4176236.1"/>
    <property type="molecule type" value="Genomic_DNA"/>
</dbReference>